<evidence type="ECO:0000313" key="1">
    <source>
        <dbReference type="EMBL" id="KAK9034783.1"/>
    </source>
</evidence>
<reference evidence="1 2" key="1">
    <citation type="journal article" date="2024" name="G3 (Bethesda)">
        <title>Genome assembly of Hibiscus sabdariffa L. provides insights into metabolisms of medicinal natural products.</title>
        <authorList>
            <person name="Kim T."/>
        </authorList>
    </citation>
    <scope>NUCLEOTIDE SEQUENCE [LARGE SCALE GENOMIC DNA]</scope>
    <source>
        <strain evidence="1">TK-2024</strain>
        <tissue evidence="1">Old leaves</tissue>
    </source>
</reference>
<evidence type="ECO:0000313" key="2">
    <source>
        <dbReference type="Proteomes" id="UP001396334"/>
    </source>
</evidence>
<sequence>MLLEGKHQSVNEMATFIKSYIHEYEQSLKCSLFLAQSMPARCFTTRLGNGVAYAVATMGRGMAVDKFSRLKKLHQRLCLFSTLIEGISTHLDSFFKFGSFSGFIHRILSFQETPSSPFILFSISFLISGEVR</sequence>
<dbReference type="EMBL" id="JBBPBN010000006">
    <property type="protein sequence ID" value="KAK9034783.1"/>
    <property type="molecule type" value="Genomic_DNA"/>
</dbReference>
<dbReference type="Proteomes" id="UP001396334">
    <property type="component" value="Unassembled WGS sequence"/>
</dbReference>
<keyword evidence="2" id="KW-1185">Reference proteome</keyword>
<name>A0ABR2TBA0_9ROSI</name>
<proteinExistence type="predicted"/>
<evidence type="ECO:0008006" key="3">
    <source>
        <dbReference type="Google" id="ProtNLM"/>
    </source>
</evidence>
<protein>
    <recommendedName>
        <fullName evidence="3">Exocyst subunit Exo70 family protein</fullName>
    </recommendedName>
</protein>
<organism evidence="1 2">
    <name type="scientific">Hibiscus sabdariffa</name>
    <name type="common">roselle</name>
    <dbReference type="NCBI Taxonomy" id="183260"/>
    <lineage>
        <taxon>Eukaryota</taxon>
        <taxon>Viridiplantae</taxon>
        <taxon>Streptophyta</taxon>
        <taxon>Embryophyta</taxon>
        <taxon>Tracheophyta</taxon>
        <taxon>Spermatophyta</taxon>
        <taxon>Magnoliopsida</taxon>
        <taxon>eudicotyledons</taxon>
        <taxon>Gunneridae</taxon>
        <taxon>Pentapetalae</taxon>
        <taxon>rosids</taxon>
        <taxon>malvids</taxon>
        <taxon>Malvales</taxon>
        <taxon>Malvaceae</taxon>
        <taxon>Malvoideae</taxon>
        <taxon>Hibiscus</taxon>
    </lineage>
</organism>
<accession>A0ABR2TBA0</accession>
<gene>
    <name evidence="1" type="ORF">V6N11_076840</name>
</gene>
<comment type="caution">
    <text evidence="1">The sequence shown here is derived from an EMBL/GenBank/DDBJ whole genome shotgun (WGS) entry which is preliminary data.</text>
</comment>